<feature type="transmembrane region" description="Helical" evidence="2">
    <location>
        <begin position="116"/>
        <end position="137"/>
    </location>
</feature>
<feature type="transmembrane region" description="Helical" evidence="2">
    <location>
        <begin position="229"/>
        <end position="246"/>
    </location>
</feature>
<evidence type="ECO:0000313" key="3">
    <source>
        <dbReference type="EMBL" id="URE39293.1"/>
    </source>
</evidence>
<proteinExistence type="inferred from homology"/>
<dbReference type="InterPro" id="IPR002666">
    <property type="entry name" value="Folate_carrier"/>
</dbReference>
<protein>
    <submittedName>
        <fullName evidence="3">Reduced folate carrier</fullName>
    </submittedName>
</protein>
<feature type="transmembrane region" description="Helical" evidence="2">
    <location>
        <begin position="86"/>
        <end position="104"/>
    </location>
</feature>
<dbReference type="AlphaFoldDB" id="A0A9E7KYP6"/>
<evidence type="ECO:0000313" key="4">
    <source>
        <dbReference type="Proteomes" id="UP001055439"/>
    </source>
</evidence>
<dbReference type="Proteomes" id="UP001055439">
    <property type="component" value="Chromosome 8"/>
</dbReference>
<dbReference type="Pfam" id="PF01770">
    <property type="entry name" value="Folate_carrier"/>
    <property type="match status" value="2"/>
</dbReference>
<evidence type="ECO:0000256" key="1">
    <source>
        <dbReference type="ARBA" id="ARBA00005773"/>
    </source>
</evidence>
<dbReference type="GO" id="GO:0005886">
    <property type="term" value="C:plasma membrane"/>
    <property type="evidence" value="ECO:0007669"/>
    <property type="project" value="TreeGrafter"/>
</dbReference>
<feature type="transmembrane region" description="Helical" evidence="2">
    <location>
        <begin position="266"/>
        <end position="283"/>
    </location>
</feature>
<feature type="transmembrane region" description="Helical" evidence="2">
    <location>
        <begin position="352"/>
        <end position="373"/>
    </location>
</feature>
<name>A0A9E7KYP6_9LILI</name>
<keyword evidence="2" id="KW-0812">Transmembrane</keyword>
<feature type="transmembrane region" description="Helical" evidence="2">
    <location>
        <begin position="149"/>
        <end position="167"/>
    </location>
</feature>
<keyword evidence="4" id="KW-1185">Reference proteome</keyword>
<feature type="transmembrane region" description="Helical" evidence="2">
    <location>
        <begin position="379"/>
        <end position="404"/>
    </location>
</feature>
<keyword evidence="2" id="KW-0472">Membrane</keyword>
<gene>
    <name evidence="3" type="ORF">MUK42_06514</name>
</gene>
<accession>A0A9E7KYP6</accession>
<dbReference type="Gene3D" id="1.20.1250.20">
    <property type="entry name" value="MFS general substrate transporter like domains"/>
    <property type="match status" value="1"/>
</dbReference>
<feature type="transmembrane region" description="Helical" evidence="2">
    <location>
        <begin position="21"/>
        <end position="42"/>
    </location>
</feature>
<dbReference type="OrthoDB" id="1910514at2759"/>
<dbReference type="PANTHER" id="PTHR10686:SF18">
    <property type="entry name" value="IP11787P-RELATED"/>
    <property type="match status" value="1"/>
</dbReference>
<dbReference type="PANTHER" id="PTHR10686">
    <property type="entry name" value="FOLATE TRANSPORTER"/>
    <property type="match status" value="1"/>
</dbReference>
<dbReference type="EMBL" id="CP097510">
    <property type="protein sequence ID" value="URE39293.1"/>
    <property type="molecule type" value="Genomic_DNA"/>
</dbReference>
<evidence type="ECO:0000256" key="2">
    <source>
        <dbReference type="SAM" id="Phobius"/>
    </source>
</evidence>
<dbReference type="InterPro" id="IPR036259">
    <property type="entry name" value="MFS_trans_sf"/>
</dbReference>
<reference evidence="3" key="1">
    <citation type="submission" date="2022-05" db="EMBL/GenBank/DDBJ databases">
        <title>The Musa troglodytarum L. genome provides insights into the mechanism of non-climacteric behaviour and enrichment of carotenoids.</title>
        <authorList>
            <person name="Wang J."/>
        </authorList>
    </citation>
    <scope>NUCLEOTIDE SEQUENCE</scope>
    <source>
        <tissue evidence="3">Leaf</tissue>
    </source>
</reference>
<feature type="transmembrane region" description="Helical" evidence="2">
    <location>
        <begin position="54"/>
        <end position="74"/>
    </location>
</feature>
<sequence>MDPYGWLRSLVPQSNSIPRTLLVVLLLYSFTSQFLPIEPYLVPYLTSVKNFTNYQVATSIFPISVYAQLIFTLIMAPACYYLSHKLVITLGAFGLFLTYLIAWYGQSLVAMQIMQVIYGFGTSARLVFSPYIFLLVAEEEYQTMTSLTQTVSLLSFVLASELGQFLALKDAAYEIFFIISLTALGVCCTLTFLLPKDHSSSSFPSLTILWHPSEGWNAKLKETWNGRSLKILSLWWAVAFAGISLVQNYGTNLFDAIDPQSKFNGHILAVSEAAGSLGSYYAIYIDKFANRSRQLIYLLGSAFMGILCISMGVYANIWGAYVFYVTICAIYRTFACLVSVQCGRLLQNGQFILLFSINNFVGLLIETLLQAAVELSGLSIFLQFIAFSGLFFVATAIFICFSYIDNGRDTSDMYMISEPEPEYILSDCVPQAG</sequence>
<dbReference type="GO" id="GO:0090482">
    <property type="term" value="F:vitamin transmembrane transporter activity"/>
    <property type="evidence" value="ECO:0007669"/>
    <property type="project" value="InterPro"/>
</dbReference>
<comment type="similarity">
    <text evidence="1">Belongs to the reduced folate carrier (RFC) transporter (TC 2.A.48) family.</text>
</comment>
<feature type="transmembrane region" description="Helical" evidence="2">
    <location>
        <begin position="173"/>
        <end position="194"/>
    </location>
</feature>
<feature type="transmembrane region" description="Helical" evidence="2">
    <location>
        <begin position="321"/>
        <end position="340"/>
    </location>
</feature>
<keyword evidence="2" id="KW-1133">Transmembrane helix</keyword>
<feature type="transmembrane region" description="Helical" evidence="2">
    <location>
        <begin position="295"/>
        <end position="315"/>
    </location>
</feature>
<dbReference type="SUPFAM" id="SSF103473">
    <property type="entry name" value="MFS general substrate transporter"/>
    <property type="match status" value="1"/>
</dbReference>
<organism evidence="3 4">
    <name type="scientific">Musa troglodytarum</name>
    <name type="common">fe'i banana</name>
    <dbReference type="NCBI Taxonomy" id="320322"/>
    <lineage>
        <taxon>Eukaryota</taxon>
        <taxon>Viridiplantae</taxon>
        <taxon>Streptophyta</taxon>
        <taxon>Embryophyta</taxon>
        <taxon>Tracheophyta</taxon>
        <taxon>Spermatophyta</taxon>
        <taxon>Magnoliopsida</taxon>
        <taxon>Liliopsida</taxon>
        <taxon>Zingiberales</taxon>
        <taxon>Musaceae</taxon>
        <taxon>Musa</taxon>
    </lineage>
</organism>